<evidence type="ECO:0000256" key="1">
    <source>
        <dbReference type="SAM" id="MobiDB-lite"/>
    </source>
</evidence>
<name>M0D748_HALPD</name>
<dbReference type="EMBL" id="AOIV01000021">
    <property type="protein sequence ID" value="ELZ31326.1"/>
    <property type="molecule type" value="Genomic_DNA"/>
</dbReference>
<evidence type="ECO:0000313" key="3">
    <source>
        <dbReference type="Proteomes" id="UP000011513"/>
    </source>
</evidence>
<dbReference type="Gene3D" id="2.160.20.10">
    <property type="entry name" value="Single-stranded right-handed beta-helix, Pectin lyase-like"/>
    <property type="match status" value="1"/>
</dbReference>
<dbReference type="AlphaFoldDB" id="M0D748"/>
<proteinExistence type="predicted"/>
<sequence length="472" mass="51848">MPQRRRPDSLRTGRDAVRNLELRGEGEGESRLQRRHDTDEVANTENTMPNTHNHSYHQPAKGTTDWHLPLNSNFENLDTDVGVRDADANRGEYEPKAGAKFEATDSGAVYLGDGSEWVLVDRRVDSLTTGSQRLTDRSIVYAYGSGGNYVEPFPVSEYSDLGDTVNAAFAAIASGPGYGKVVMPPTDEDFSTTIHLRADYVSLQGSGMWATRPRYTGSDAAFRLDGADRGIHGNFGLRGDGSSGQDLIELTVENEQISHYAFQNIYLENAGRHAIHEICHGPDNNDIYDGMYHTIYINGTGDHAIYSPDESGAGNASRTFFNIQSMTSRIRGDFIHDMSGGIHKRYIGVEGEPCVDGVNFRVQNGYCPIFLGCRGEGQGSHSFHLTNTRGALIQNCISWNSGGHGIYLDSNNREFKIENYYVTGAQGDDIRIRDSGTQTGVLGMHNASTNIDRGVDIHMDVQNKQFGTLDGS</sequence>
<feature type="compositionally biased region" description="Polar residues" evidence="1">
    <location>
        <begin position="41"/>
        <end position="53"/>
    </location>
</feature>
<dbReference type="InParanoid" id="M0D748"/>
<keyword evidence="3" id="KW-1185">Reference proteome</keyword>
<reference evidence="2 3" key="1">
    <citation type="journal article" date="2014" name="PLoS Genet.">
        <title>Phylogenetically driven sequencing of extremely halophilic archaea reveals strategies for static and dynamic osmo-response.</title>
        <authorList>
            <person name="Becker E.A."/>
            <person name="Seitzer P.M."/>
            <person name="Tritt A."/>
            <person name="Larsen D."/>
            <person name="Krusor M."/>
            <person name="Yao A.I."/>
            <person name="Wu D."/>
            <person name="Madern D."/>
            <person name="Eisen J.A."/>
            <person name="Darling A.E."/>
            <person name="Facciotti M.T."/>
        </authorList>
    </citation>
    <scope>NUCLEOTIDE SEQUENCE [LARGE SCALE GENOMIC DNA]</scope>
    <source>
        <strain evidence="2 3">JCM 14848</strain>
    </source>
</reference>
<organism evidence="2 3">
    <name type="scientific">Halogeometricum pallidum JCM 14848</name>
    <dbReference type="NCBI Taxonomy" id="1227487"/>
    <lineage>
        <taxon>Archaea</taxon>
        <taxon>Methanobacteriati</taxon>
        <taxon>Methanobacteriota</taxon>
        <taxon>Stenosarchaea group</taxon>
        <taxon>Halobacteria</taxon>
        <taxon>Halobacteriales</taxon>
        <taxon>Haloferacaceae</taxon>
        <taxon>Halogeometricum</taxon>
    </lineage>
</organism>
<accession>M0D748</accession>
<protein>
    <submittedName>
        <fullName evidence="2">Uncharacterized protein</fullName>
    </submittedName>
</protein>
<dbReference type="InterPro" id="IPR012334">
    <property type="entry name" value="Pectin_lyas_fold"/>
</dbReference>
<gene>
    <name evidence="2" type="ORF">C474_08492</name>
</gene>
<evidence type="ECO:0000313" key="2">
    <source>
        <dbReference type="EMBL" id="ELZ31326.1"/>
    </source>
</evidence>
<feature type="compositionally biased region" description="Basic and acidic residues" evidence="1">
    <location>
        <begin position="1"/>
        <end position="39"/>
    </location>
</feature>
<feature type="region of interest" description="Disordered" evidence="1">
    <location>
        <begin position="1"/>
        <end position="61"/>
    </location>
</feature>
<comment type="caution">
    <text evidence="2">The sequence shown here is derived from an EMBL/GenBank/DDBJ whole genome shotgun (WGS) entry which is preliminary data.</text>
</comment>
<dbReference type="InterPro" id="IPR011050">
    <property type="entry name" value="Pectin_lyase_fold/virulence"/>
</dbReference>
<dbReference type="SUPFAM" id="SSF51126">
    <property type="entry name" value="Pectin lyase-like"/>
    <property type="match status" value="1"/>
</dbReference>
<dbReference type="eggNOG" id="arCOG10354">
    <property type="taxonomic scope" value="Archaea"/>
</dbReference>
<dbReference type="Proteomes" id="UP000011513">
    <property type="component" value="Unassembled WGS sequence"/>
</dbReference>